<evidence type="ECO:0000256" key="1">
    <source>
        <dbReference type="ARBA" id="ARBA00004651"/>
    </source>
</evidence>
<feature type="transmembrane region" description="Helical" evidence="6">
    <location>
        <begin position="39"/>
        <end position="59"/>
    </location>
</feature>
<evidence type="ECO:0000256" key="5">
    <source>
        <dbReference type="ARBA" id="ARBA00023136"/>
    </source>
</evidence>
<evidence type="ECO:0000256" key="3">
    <source>
        <dbReference type="ARBA" id="ARBA00022692"/>
    </source>
</evidence>
<proteinExistence type="predicted"/>
<protein>
    <submittedName>
        <fullName evidence="7">Cytochrome C oxidase subunit IV</fullName>
    </submittedName>
</protein>
<evidence type="ECO:0000256" key="4">
    <source>
        <dbReference type="ARBA" id="ARBA00022989"/>
    </source>
</evidence>
<comment type="subcellular location">
    <subcellularLocation>
        <location evidence="1">Cell membrane</location>
        <topology evidence="1">Multi-pass membrane protein</topology>
    </subcellularLocation>
</comment>
<reference evidence="7 8" key="1">
    <citation type="submission" date="2020-03" db="EMBL/GenBank/DDBJ databases">
        <title>Bradyrhizobium diversity isolated from nodules of Muelleranthus trifoliolatus.</title>
        <authorList>
            <person name="Klepa M."/>
            <person name="Helene L."/>
            <person name="Hungria M."/>
        </authorList>
    </citation>
    <scope>NUCLEOTIDE SEQUENCE [LARGE SCALE GENOMIC DNA]</scope>
    <source>
        <strain evidence="7 8">WSM 1744</strain>
    </source>
</reference>
<dbReference type="AlphaFoldDB" id="A0A7Y4M373"/>
<evidence type="ECO:0000256" key="2">
    <source>
        <dbReference type="ARBA" id="ARBA00022475"/>
    </source>
</evidence>
<keyword evidence="3 6" id="KW-0812">Transmembrane</keyword>
<evidence type="ECO:0000313" key="7">
    <source>
        <dbReference type="EMBL" id="NOJ48493.1"/>
    </source>
</evidence>
<accession>A0A7Y4M373</accession>
<dbReference type="InterPro" id="IPR005171">
    <property type="entry name" value="Cyt_c_oxidase_su4_prok"/>
</dbReference>
<dbReference type="RefSeq" id="WP_171711337.1">
    <property type="nucleotide sequence ID" value="NZ_JAAVLW010000005.1"/>
</dbReference>
<evidence type="ECO:0000313" key="8">
    <source>
        <dbReference type="Proteomes" id="UP000528734"/>
    </source>
</evidence>
<sequence>MTNVAVDLGAQQPSLHTHKHDAAAVAAAARHAEGQQHPIKLYLVVWGWLFVLSTCSYLVDYFGLHGYLRWSLILLFMVLKAGLIVAVFMHMAWERLALAYAILLPPVLVLVFVAIMVFESEYTHLIRVLFFASPT</sequence>
<organism evidence="7 8">
    <name type="scientific">Bradyrhizobium archetypum</name>
    <dbReference type="NCBI Taxonomy" id="2721160"/>
    <lineage>
        <taxon>Bacteria</taxon>
        <taxon>Pseudomonadati</taxon>
        <taxon>Pseudomonadota</taxon>
        <taxon>Alphaproteobacteria</taxon>
        <taxon>Hyphomicrobiales</taxon>
        <taxon>Nitrobacteraceae</taxon>
        <taxon>Bradyrhizobium</taxon>
    </lineage>
</organism>
<evidence type="ECO:0000256" key="6">
    <source>
        <dbReference type="SAM" id="Phobius"/>
    </source>
</evidence>
<keyword evidence="5 6" id="KW-0472">Membrane</keyword>
<dbReference type="Proteomes" id="UP000528734">
    <property type="component" value="Unassembled WGS sequence"/>
</dbReference>
<keyword evidence="8" id="KW-1185">Reference proteome</keyword>
<gene>
    <name evidence="7" type="ORF">HCN50_19930</name>
</gene>
<dbReference type="GO" id="GO:0005886">
    <property type="term" value="C:plasma membrane"/>
    <property type="evidence" value="ECO:0007669"/>
    <property type="project" value="UniProtKB-SubCell"/>
</dbReference>
<dbReference type="EMBL" id="JAAVLW010000005">
    <property type="protein sequence ID" value="NOJ48493.1"/>
    <property type="molecule type" value="Genomic_DNA"/>
</dbReference>
<keyword evidence="4 6" id="KW-1133">Transmembrane helix</keyword>
<dbReference type="Pfam" id="PF03626">
    <property type="entry name" value="COX4_pro"/>
    <property type="match status" value="1"/>
</dbReference>
<keyword evidence="2" id="KW-1003">Cell membrane</keyword>
<name>A0A7Y4M373_9BRAD</name>
<feature type="transmembrane region" description="Helical" evidence="6">
    <location>
        <begin position="71"/>
        <end position="91"/>
    </location>
</feature>
<feature type="transmembrane region" description="Helical" evidence="6">
    <location>
        <begin position="97"/>
        <end position="118"/>
    </location>
</feature>
<comment type="caution">
    <text evidence="7">The sequence shown here is derived from an EMBL/GenBank/DDBJ whole genome shotgun (WGS) entry which is preliminary data.</text>
</comment>